<name>A0A6C0FH80_9ZZZZ</name>
<dbReference type="EMBL" id="MN738838">
    <property type="protein sequence ID" value="QHT38990.1"/>
    <property type="molecule type" value="Genomic_DNA"/>
</dbReference>
<dbReference type="AlphaFoldDB" id="A0A6C0FH80"/>
<protein>
    <recommendedName>
        <fullName evidence="2">EVE domain-containing protein</fullName>
    </recommendedName>
</protein>
<evidence type="ECO:0008006" key="2">
    <source>
        <dbReference type="Google" id="ProtNLM"/>
    </source>
</evidence>
<reference evidence="1" key="1">
    <citation type="journal article" date="2020" name="Nature">
        <title>Giant virus diversity and host interactions through global metagenomics.</title>
        <authorList>
            <person name="Schulz F."/>
            <person name="Roux S."/>
            <person name="Paez-Espino D."/>
            <person name="Jungbluth S."/>
            <person name="Walsh D.A."/>
            <person name="Denef V.J."/>
            <person name="McMahon K.D."/>
            <person name="Konstantinidis K.T."/>
            <person name="Eloe-Fadrosh E.A."/>
            <person name="Kyrpides N.C."/>
            <person name="Woyke T."/>
        </authorList>
    </citation>
    <scope>NUCLEOTIDE SEQUENCE</scope>
    <source>
        <strain evidence="1">GVMAG-S-ERX556126-94</strain>
    </source>
</reference>
<dbReference type="Gene3D" id="2.40.50.140">
    <property type="entry name" value="Nucleic acid-binding proteins"/>
    <property type="match status" value="1"/>
</dbReference>
<proteinExistence type="predicted"/>
<dbReference type="InterPro" id="IPR012340">
    <property type="entry name" value="NA-bd_OB-fold"/>
</dbReference>
<organism evidence="1">
    <name type="scientific">viral metagenome</name>
    <dbReference type="NCBI Taxonomy" id="1070528"/>
    <lineage>
        <taxon>unclassified sequences</taxon>
        <taxon>metagenomes</taxon>
        <taxon>organismal metagenomes</taxon>
    </lineage>
</organism>
<accession>A0A6C0FH80</accession>
<sequence>MTTINYKEEYEKYKSKYEEYHSKYWKKHHETKSLKCETLELQKRLDVYESAVLYGEVKRLSNYMDYGIINSHKYGDIFFHSSQCKFNMNTNLIGKKVKFNLMISKRLEAINLELEINDTLSAFDILDSGIYKQNSLRVDELSDNNSDDSRDSFNSCVEEVEDLISEIKISNDILPEDNLDEDIKIIQNTRRIWYMNCRDNSKERWSNCIDNGFVGTWYRQTVNKRIFDKLKIGDIIAWYIVGKGYIAILRVKGNCCFMNKSDLKLHYPDKTEEDINGHLEWEKNTDTRIVKIPVEFLAYTDLYNCIKRQPDWTNDDWTSGFRGSNTILPTHSRWKEQVIKMYKCMKNNP</sequence>
<evidence type="ECO:0000313" key="1">
    <source>
        <dbReference type="EMBL" id="QHT38990.1"/>
    </source>
</evidence>